<protein>
    <recommendedName>
        <fullName evidence="6">Tissue inhibitor of metalloproteinase</fullName>
    </recommendedName>
</protein>
<keyword evidence="5" id="KW-1185">Reference proteome</keyword>
<dbReference type="SUPFAM" id="SSF50242">
    <property type="entry name" value="TIMP-like"/>
    <property type="match status" value="1"/>
</dbReference>
<evidence type="ECO:0000256" key="2">
    <source>
        <dbReference type="ARBA" id="ARBA00022525"/>
    </source>
</evidence>
<comment type="subcellular location">
    <subcellularLocation>
        <location evidence="1">Secreted</location>
    </subcellularLocation>
</comment>
<dbReference type="Proteomes" id="UP001232001">
    <property type="component" value="Chromosome"/>
</dbReference>
<accession>A0ABY8KY19</accession>
<feature type="signal peptide" evidence="3">
    <location>
        <begin position="1"/>
        <end position="19"/>
    </location>
</feature>
<organism evidence="4 5">
    <name type="scientific">Tenacibaculum tangerinum</name>
    <dbReference type="NCBI Taxonomy" id="3038772"/>
    <lineage>
        <taxon>Bacteria</taxon>
        <taxon>Pseudomonadati</taxon>
        <taxon>Bacteroidota</taxon>
        <taxon>Flavobacteriia</taxon>
        <taxon>Flavobacteriales</taxon>
        <taxon>Flavobacteriaceae</taxon>
        <taxon>Tenacibaculum</taxon>
    </lineage>
</organism>
<dbReference type="RefSeq" id="WP_279650023.1">
    <property type="nucleotide sequence ID" value="NZ_CP122539.1"/>
</dbReference>
<evidence type="ECO:0008006" key="6">
    <source>
        <dbReference type="Google" id="ProtNLM"/>
    </source>
</evidence>
<gene>
    <name evidence="4" type="ORF">P8625_08405</name>
</gene>
<feature type="chain" id="PRO_5046605354" description="Tissue inhibitor of metalloproteinase" evidence="3">
    <location>
        <begin position="20"/>
        <end position="159"/>
    </location>
</feature>
<dbReference type="EMBL" id="CP122539">
    <property type="protein sequence ID" value="WGH74142.1"/>
    <property type="molecule type" value="Genomic_DNA"/>
</dbReference>
<keyword evidence="2" id="KW-0964">Secreted</keyword>
<evidence type="ECO:0000256" key="1">
    <source>
        <dbReference type="ARBA" id="ARBA00004613"/>
    </source>
</evidence>
<name>A0ABY8KY19_9FLAO</name>
<evidence type="ECO:0000256" key="3">
    <source>
        <dbReference type="SAM" id="SignalP"/>
    </source>
</evidence>
<dbReference type="InterPro" id="IPR001820">
    <property type="entry name" value="TIMP"/>
</dbReference>
<evidence type="ECO:0000313" key="5">
    <source>
        <dbReference type="Proteomes" id="UP001232001"/>
    </source>
</evidence>
<dbReference type="Pfam" id="PF00965">
    <property type="entry name" value="TIMP"/>
    <property type="match status" value="1"/>
</dbReference>
<sequence>MMKKITLLFIFLVSSLSMYPCTCIETKESLKEKVKKEYISSKAIFYGKVVDIKEHKNSEEFDSGSDIISYTFEVTRVLKGNISKEKVTVKSHRSSSACGFVFSLNKKYLVYSNHYGIDSKNVSKNDLFTSLCHRTTSFKKLKRKELRLLKKFARTKKVD</sequence>
<proteinExistence type="predicted"/>
<keyword evidence="3" id="KW-0732">Signal</keyword>
<evidence type="ECO:0000313" key="4">
    <source>
        <dbReference type="EMBL" id="WGH74142.1"/>
    </source>
</evidence>
<dbReference type="InterPro" id="IPR008993">
    <property type="entry name" value="TIMP-like_OB-fold"/>
</dbReference>
<reference evidence="4 5" key="1">
    <citation type="submission" date="2023-04" db="EMBL/GenBank/DDBJ databases">
        <title>Tenacibaculum tangerinum sp. nov., isolated from sea tidal flat of South Korea.</title>
        <authorList>
            <person name="Lee S.H."/>
            <person name="Kim J.-J."/>
        </authorList>
    </citation>
    <scope>NUCLEOTIDE SEQUENCE [LARGE SCALE GENOMIC DNA]</scope>
    <source>
        <strain evidence="4 5">GRR-S3-23</strain>
    </source>
</reference>
<dbReference type="Gene3D" id="2.40.50.120">
    <property type="match status" value="1"/>
</dbReference>